<organism evidence="1 2">
    <name type="scientific">Rhodopirellula islandica</name>
    <dbReference type="NCBI Taxonomy" id="595434"/>
    <lineage>
        <taxon>Bacteria</taxon>
        <taxon>Pseudomonadati</taxon>
        <taxon>Planctomycetota</taxon>
        <taxon>Planctomycetia</taxon>
        <taxon>Pirellulales</taxon>
        <taxon>Pirellulaceae</taxon>
        <taxon>Rhodopirellula</taxon>
    </lineage>
</organism>
<comment type="caution">
    <text evidence="1">The sequence shown here is derived from an EMBL/GenBank/DDBJ whole genome shotgun (WGS) entry which is preliminary data.</text>
</comment>
<gene>
    <name evidence="1" type="ORF">RISK_004940</name>
</gene>
<dbReference type="AlphaFoldDB" id="A0A0J1B825"/>
<evidence type="ECO:0000313" key="2">
    <source>
        <dbReference type="Proteomes" id="UP000036367"/>
    </source>
</evidence>
<sequence>MAWLWKKLWLHLDVLRAWRLFGSKQSPEEVHHWSVSMS</sequence>
<dbReference type="EMBL" id="LECT01000042">
    <property type="protein sequence ID" value="KLU02970.1"/>
    <property type="molecule type" value="Genomic_DNA"/>
</dbReference>
<protein>
    <submittedName>
        <fullName evidence="1">Uncharacterized protein</fullName>
    </submittedName>
</protein>
<name>A0A0J1B825_RHOIS</name>
<dbReference type="STRING" id="595434.RISK_004940"/>
<keyword evidence="2" id="KW-1185">Reference proteome</keyword>
<proteinExistence type="predicted"/>
<reference evidence="1" key="1">
    <citation type="submission" date="2015-05" db="EMBL/GenBank/DDBJ databases">
        <title>Permanent draft genome of Rhodopirellula islandicus K833.</title>
        <authorList>
            <person name="Kizina J."/>
            <person name="Richter M."/>
            <person name="Glockner F.O."/>
            <person name="Harder J."/>
        </authorList>
    </citation>
    <scope>NUCLEOTIDE SEQUENCE [LARGE SCALE GENOMIC DNA]</scope>
    <source>
        <strain evidence="1">K833</strain>
    </source>
</reference>
<evidence type="ECO:0000313" key="1">
    <source>
        <dbReference type="EMBL" id="KLU02970.1"/>
    </source>
</evidence>
<dbReference type="Proteomes" id="UP000036367">
    <property type="component" value="Unassembled WGS sequence"/>
</dbReference>
<accession>A0A0J1B825</accession>